<feature type="repeat" description="ANK" evidence="3">
    <location>
        <begin position="688"/>
        <end position="720"/>
    </location>
</feature>
<dbReference type="InterPro" id="IPR002110">
    <property type="entry name" value="Ankyrin_rpt"/>
</dbReference>
<feature type="compositionally biased region" description="Basic and acidic residues" evidence="4">
    <location>
        <begin position="467"/>
        <end position="476"/>
    </location>
</feature>
<keyword evidence="5" id="KW-0378">Hydrolase</keyword>
<gene>
    <name evidence="5" type="ORF">Bpfe_004692</name>
</gene>
<feature type="repeat" description="ANK" evidence="3">
    <location>
        <begin position="1041"/>
        <end position="1073"/>
    </location>
</feature>
<feature type="repeat" description="ANK" evidence="3">
    <location>
        <begin position="1074"/>
        <end position="1106"/>
    </location>
</feature>
<feature type="repeat" description="ANK" evidence="3">
    <location>
        <begin position="820"/>
        <end position="852"/>
    </location>
</feature>
<dbReference type="Pfam" id="PF12796">
    <property type="entry name" value="Ank_2"/>
    <property type="match status" value="4"/>
</dbReference>
<dbReference type="SUPFAM" id="SSF48403">
    <property type="entry name" value="Ankyrin repeat"/>
    <property type="match status" value="2"/>
</dbReference>
<name>A0AAD8C5N0_BIOPF</name>
<evidence type="ECO:0000256" key="2">
    <source>
        <dbReference type="ARBA" id="ARBA00023043"/>
    </source>
</evidence>
<feature type="repeat" description="ANK" evidence="3">
    <location>
        <begin position="622"/>
        <end position="654"/>
    </location>
</feature>
<dbReference type="AlphaFoldDB" id="A0AAD8C5N0"/>
<dbReference type="PROSITE" id="PS50297">
    <property type="entry name" value="ANK_REP_REGION"/>
    <property type="match status" value="15"/>
</dbReference>
<organism evidence="5 6">
    <name type="scientific">Biomphalaria pfeifferi</name>
    <name type="common">Bloodfluke planorb</name>
    <name type="synonym">Freshwater snail</name>
    <dbReference type="NCBI Taxonomy" id="112525"/>
    <lineage>
        <taxon>Eukaryota</taxon>
        <taxon>Metazoa</taxon>
        <taxon>Spiralia</taxon>
        <taxon>Lophotrochozoa</taxon>
        <taxon>Mollusca</taxon>
        <taxon>Gastropoda</taxon>
        <taxon>Heterobranchia</taxon>
        <taxon>Euthyneura</taxon>
        <taxon>Panpulmonata</taxon>
        <taxon>Hygrophila</taxon>
        <taxon>Lymnaeoidea</taxon>
        <taxon>Planorbidae</taxon>
        <taxon>Biomphalaria</taxon>
    </lineage>
</organism>
<feature type="compositionally biased region" description="Polar residues" evidence="4">
    <location>
        <begin position="37"/>
        <end position="47"/>
    </location>
</feature>
<dbReference type="Proteomes" id="UP001233172">
    <property type="component" value="Unassembled WGS sequence"/>
</dbReference>
<feature type="repeat" description="ANK" evidence="3">
    <location>
        <begin position="787"/>
        <end position="819"/>
    </location>
</feature>
<evidence type="ECO:0000256" key="3">
    <source>
        <dbReference type="PROSITE-ProRule" id="PRU00023"/>
    </source>
</evidence>
<evidence type="ECO:0000256" key="4">
    <source>
        <dbReference type="SAM" id="MobiDB-lite"/>
    </source>
</evidence>
<feature type="repeat" description="ANK" evidence="3">
    <location>
        <begin position="947"/>
        <end position="979"/>
    </location>
</feature>
<evidence type="ECO:0000313" key="6">
    <source>
        <dbReference type="Proteomes" id="UP001233172"/>
    </source>
</evidence>
<dbReference type="InterPro" id="IPR036770">
    <property type="entry name" value="Ankyrin_rpt-contain_sf"/>
</dbReference>
<sequence length="1256" mass="139341">SAEENAKDNKGIACYFRAEGNLLPSPNLPQDKWDGIGQSQNPGSSRSSNDRLTRKRMTRRRSAGTETVVEPAITEVEHNTSLDSKDFALFCRNESNTNIYQSAEENAKDNKGDLQILKQLLSLHLQKLNIIHHLIKYLALFCRNESNTNIYQTLIHNTKSAEENAKDNKEQKVIYFLVQTSCKTSGMASGKVLSSSLLRRSADTVTVLERAITEVGHFALYCQNGSNTKLYQTLIHNTKSAEENAKDNKDTGTRTTDADEQSQGIRRKSYHRVYLGDLQIQIQLLSVQLQKLNITSLDSKDVALYCLNESNTNIYQTLIHNTKSAEENANDNKVYLGDLQILKQLLSVQLQKLNITSLDSKDFALYCSNESNTNIYQTLIYNTKSAEENANDNKDTGTRTTDADEHLEDTWGNVLSLRRSADTETVVEPAITEVKHNTSLNSKDFALYCLNESKTNIYQTLIHNTKSAEENAKDNKGTGSCTTDADENSEHHGEKVLSSRDNAVNEKQRKLFDLFLFALLLFMTGMGNYKLSTYMITYKHYTIQQLILNNIEKIDSEWTTVDTYLFKKSSIFDNWHVPFHNGQVLNNQDYHTTFLLASERGYLKTVQLCIARGAPISDKDSQGWTALMLAVKNRHVDVVSLLLKSNASVNEKDTQGITALMLASYFGHSDLVHILVEFQANVNDGNVAGWSALMIASQYGHIEIVNFLLNNGANIHHRNIYNNNAVSIASYFGQIEILTLLLNAQQNVNHIGFNGWSYLQIACVSGQTDSVNTLIKLGADVNRKDGDNWTALMLASYNGHEDIVKILIKANASVNEKCIKGWSALMFASYREHAQIVQMLLSSGASVNEKDIVERTALMLASYKGNTQIVEILLASGATVNEKTLTGEIALLMASKNEIVKSLLNFGASVDGINIRGLNVFHPDHDAINITMLVLELGCSLYRGYINGDVALVRSILHGNLDMVEYLLENGINPNKTMPVVLAATENNHYEIVKYFVKMGFSVNDTYDGFTAVMCASLNGNQTILNFLVQNGASVNDRNNDKWTALMMASQNGHIDVVKSLLNYGALVNETNIEGFTALMIASHNGHVEVVRTLLKANIAADVQSKGGFTALVIASYFGHTEIVKVLIEFNASVNCKSRLGETALMTSSENGNVEITTILLDSGALVDAVDNNGSTALMIASQFGNVEVINTLLKYGASVSVVREDGFSPLMLASYNRKVETVKRLLEAGALQTNNRTEWKSFHIALIHGHLDVWL</sequence>
<keyword evidence="6" id="KW-1185">Reference proteome</keyword>
<dbReference type="InterPro" id="IPR051631">
    <property type="entry name" value="Ankyrin-KH/SAM_domain"/>
</dbReference>
<keyword evidence="5" id="KW-0121">Carboxypeptidase</keyword>
<dbReference type="PANTHER" id="PTHR23206">
    <property type="entry name" value="MASK PROTEIN"/>
    <property type="match status" value="1"/>
</dbReference>
<feature type="repeat" description="ANK" evidence="3">
    <location>
        <begin position="1206"/>
        <end position="1231"/>
    </location>
</feature>
<feature type="repeat" description="ANK" evidence="3">
    <location>
        <begin position="1107"/>
        <end position="1139"/>
    </location>
</feature>
<feature type="compositionally biased region" description="Basic residues" evidence="4">
    <location>
        <begin position="53"/>
        <end position="62"/>
    </location>
</feature>
<dbReference type="GO" id="GO:0004180">
    <property type="term" value="F:carboxypeptidase activity"/>
    <property type="evidence" value="ECO:0007669"/>
    <property type="project" value="UniProtKB-KW"/>
</dbReference>
<feature type="repeat" description="ANK" evidence="3">
    <location>
        <begin position="1140"/>
        <end position="1172"/>
    </location>
</feature>
<feature type="region of interest" description="Disordered" evidence="4">
    <location>
        <begin position="241"/>
        <end position="263"/>
    </location>
</feature>
<accession>A0AAD8C5N0</accession>
<feature type="compositionally biased region" description="Basic and acidic residues" evidence="4">
    <location>
        <begin position="241"/>
        <end position="252"/>
    </location>
</feature>
<feature type="repeat" description="ANK" evidence="3">
    <location>
        <begin position="1173"/>
        <end position="1205"/>
    </location>
</feature>
<keyword evidence="5" id="KW-0645">Protease</keyword>
<feature type="non-terminal residue" evidence="5">
    <location>
        <position position="1256"/>
    </location>
</feature>
<evidence type="ECO:0000313" key="5">
    <source>
        <dbReference type="EMBL" id="KAK0065895.1"/>
    </source>
</evidence>
<feature type="repeat" description="ANK" evidence="3">
    <location>
        <begin position="853"/>
        <end position="885"/>
    </location>
</feature>
<keyword evidence="1" id="KW-0677">Repeat</keyword>
<feature type="region of interest" description="Disordered" evidence="4">
    <location>
        <begin position="467"/>
        <end position="501"/>
    </location>
</feature>
<evidence type="ECO:0000256" key="1">
    <source>
        <dbReference type="ARBA" id="ARBA00022737"/>
    </source>
</evidence>
<dbReference type="PRINTS" id="PR01415">
    <property type="entry name" value="ANKYRIN"/>
</dbReference>
<dbReference type="EMBL" id="JASAOG010000012">
    <property type="protein sequence ID" value="KAK0065895.1"/>
    <property type="molecule type" value="Genomic_DNA"/>
</dbReference>
<dbReference type="PANTHER" id="PTHR23206:SF8">
    <property type="entry name" value="ANKYRIN REPEAT AND KH DOMAIN-CONTAINING 1"/>
    <property type="match status" value="1"/>
</dbReference>
<reference evidence="5" key="2">
    <citation type="submission" date="2023-04" db="EMBL/GenBank/DDBJ databases">
        <authorList>
            <person name="Bu L."/>
            <person name="Lu L."/>
            <person name="Laidemitt M.R."/>
            <person name="Zhang S.M."/>
            <person name="Mutuku M."/>
            <person name="Mkoji G."/>
            <person name="Steinauer M."/>
            <person name="Loker E.S."/>
        </authorList>
    </citation>
    <scope>NUCLEOTIDE SEQUENCE</scope>
    <source>
        <strain evidence="5">KasaAsao</strain>
        <tissue evidence="5">Whole Snail</tissue>
    </source>
</reference>
<reference evidence="5" key="1">
    <citation type="journal article" date="2023" name="PLoS Negl. Trop. Dis.">
        <title>A genome sequence for Biomphalaria pfeifferi, the major vector snail for the human-infecting parasite Schistosoma mansoni.</title>
        <authorList>
            <person name="Bu L."/>
            <person name="Lu L."/>
            <person name="Laidemitt M.R."/>
            <person name="Zhang S.M."/>
            <person name="Mutuku M."/>
            <person name="Mkoji G."/>
            <person name="Steinauer M."/>
            <person name="Loker E.S."/>
        </authorList>
    </citation>
    <scope>NUCLEOTIDE SEQUENCE</scope>
    <source>
        <strain evidence="5">KasaAsao</strain>
    </source>
</reference>
<feature type="region of interest" description="Disordered" evidence="4">
    <location>
        <begin position="20"/>
        <end position="68"/>
    </location>
</feature>
<dbReference type="Pfam" id="PF00023">
    <property type="entry name" value="Ank"/>
    <property type="match status" value="2"/>
</dbReference>
<feature type="repeat" description="ANK" evidence="3">
    <location>
        <begin position="1008"/>
        <end position="1040"/>
    </location>
</feature>
<comment type="caution">
    <text evidence="5">The sequence shown here is derived from an EMBL/GenBank/DDBJ whole genome shotgun (WGS) entry which is preliminary data.</text>
</comment>
<feature type="compositionally biased region" description="Basic and acidic residues" evidence="4">
    <location>
        <begin position="488"/>
        <end position="501"/>
    </location>
</feature>
<protein>
    <submittedName>
        <fullName evidence="5">Cytosolic carboxypeptidase 1-like X4</fullName>
    </submittedName>
</protein>
<proteinExistence type="predicted"/>
<dbReference type="SMART" id="SM00248">
    <property type="entry name" value="ANK"/>
    <property type="match status" value="20"/>
</dbReference>
<dbReference type="Pfam" id="PF13637">
    <property type="entry name" value="Ank_4"/>
    <property type="match status" value="2"/>
</dbReference>
<feature type="repeat" description="ANK" evidence="3">
    <location>
        <begin position="754"/>
        <end position="786"/>
    </location>
</feature>
<dbReference type="PROSITE" id="PS50088">
    <property type="entry name" value="ANK_REPEAT"/>
    <property type="match status" value="15"/>
</dbReference>
<feature type="repeat" description="ANK" evidence="3">
    <location>
        <begin position="655"/>
        <end position="687"/>
    </location>
</feature>
<keyword evidence="2 3" id="KW-0040">ANK repeat</keyword>
<dbReference type="Gene3D" id="1.25.40.20">
    <property type="entry name" value="Ankyrin repeat-containing domain"/>
    <property type="match status" value="4"/>
</dbReference>